<dbReference type="Gene3D" id="2.180.10.10">
    <property type="entry name" value="RHS repeat-associated core"/>
    <property type="match status" value="1"/>
</dbReference>
<dbReference type="RefSeq" id="WP_018473488.1">
    <property type="nucleotide sequence ID" value="NZ_BMWX01000003.1"/>
</dbReference>
<keyword evidence="2" id="KW-1185">Reference proteome</keyword>
<name>A0A918PW00_9BACT</name>
<comment type="caution">
    <text evidence="1">The sequence shown here is derived from an EMBL/GenBank/DDBJ whole genome shotgun (WGS) entry which is preliminary data.</text>
</comment>
<proteinExistence type="predicted"/>
<dbReference type="Proteomes" id="UP000619457">
    <property type="component" value="Unassembled WGS sequence"/>
</dbReference>
<gene>
    <name evidence="1" type="ORF">GCM10007049_16470</name>
</gene>
<dbReference type="NCBIfam" id="TIGR03696">
    <property type="entry name" value="Rhs_assc_core"/>
    <property type="match status" value="1"/>
</dbReference>
<organism evidence="1 2">
    <name type="scientific">Echinicola pacifica</name>
    <dbReference type="NCBI Taxonomy" id="346377"/>
    <lineage>
        <taxon>Bacteria</taxon>
        <taxon>Pseudomonadati</taxon>
        <taxon>Bacteroidota</taxon>
        <taxon>Cytophagia</taxon>
        <taxon>Cytophagales</taxon>
        <taxon>Cyclobacteriaceae</taxon>
        <taxon>Echinicola</taxon>
    </lineage>
</organism>
<reference evidence="1" key="1">
    <citation type="journal article" date="2014" name="Int. J. Syst. Evol. Microbiol.">
        <title>Complete genome sequence of Corynebacterium casei LMG S-19264T (=DSM 44701T), isolated from a smear-ripened cheese.</title>
        <authorList>
            <consortium name="US DOE Joint Genome Institute (JGI-PGF)"/>
            <person name="Walter F."/>
            <person name="Albersmeier A."/>
            <person name="Kalinowski J."/>
            <person name="Ruckert C."/>
        </authorList>
    </citation>
    <scope>NUCLEOTIDE SEQUENCE</scope>
    <source>
        <strain evidence="1">KCTC 12368</strain>
    </source>
</reference>
<accession>A0A918PW00</accession>
<evidence type="ECO:0008006" key="3">
    <source>
        <dbReference type="Google" id="ProtNLM"/>
    </source>
</evidence>
<protein>
    <recommendedName>
        <fullName evidence="3">RHS repeat-associated core domain-containing protein</fullName>
    </recommendedName>
</protein>
<dbReference type="EMBL" id="BMWX01000003">
    <property type="protein sequence ID" value="GGZ24774.1"/>
    <property type="molecule type" value="Genomic_DNA"/>
</dbReference>
<dbReference type="InterPro" id="IPR050708">
    <property type="entry name" value="T6SS_VgrG/RHS"/>
</dbReference>
<evidence type="ECO:0000313" key="2">
    <source>
        <dbReference type="Proteomes" id="UP000619457"/>
    </source>
</evidence>
<dbReference type="InterPro" id="IPR022385">
    <property type="entry name" value="Rhs_assc_core"/>
</dbReference>
<evidence type="ECO:0000313" key="1">
    <source>
        <dbReference type="EMBL" id="GGZ24774.1"/>
    </source>
</evidence>
<dbReference type="PANTHER" id="PTHR32305:SF15">
    <property type="entry name" value="PROTEIN RHSA-RELATED"/>
    <property type="match status" value="1"/>
</dbReference>
<dbReference type="AlphaFoldDB" id="A0A918PW00"/>
<dbReference type="PANTHER" id="PTHR32305">
    <property type="match status" value="1"/>
</dbReference>
<sequence>MESKQFKQYEQATKIGEPLFDHTDSKESQYAMRLSGGQGENIGIARSVSVLPGDTVRMRVFGKYLDLDKKKMNPAVMALVSSMTGANAASGIDGGAASAAARSMENASPFAGMLGSKDNDGEAPPSYLNYLFFDKDHNYKHGGYVQMSEAAREDGTNVAHEELFQEVVAEEPGYYYIYTSNDSPTASEAFFDDFSVQVAEGPVIQMTDYYPYGLIAENWVREGEAFTKELFQSKTLDDKTGWYDFHARQYDPALGRWFAVDPQNQFMSPYLAMGNNPVMGIDPDGEFVFSAILPGVGTIIDAALWGAVLGAGSSAAMYATSTAISGRQWDWGQFGSQVGRGAALGGLSAGASLGFSAGLNALGVGVQASNTIGGAMGSLTSTFAGEGMPSNPLEWARALGGAALSGNAMANANPLGLSQGYDATAVDYDQFYLGGNYVDLAPQTISSLKGFDAADWHKLLASGLNPVAGGVYGAHEAFASNPFGGAILSIPEMVGGEMVFSAAIRGVRALSAAKGVNPFGLRGGYGVFGKNGLKIGNYKIEALYANPAAGSRAGTIFFAKQMKPGGALWRWDYGKLHSTGKMGLHSSVRFHWNGVKYGSAAQRTWYPSSFKAPFFNPIK</sequence>
<reference evidence="1" key="2">
    <citation type="submission" date="2020-09" db="EMBL/GenBank/DDBJ databases">
        <authorList>
            <person name="Sun Q."/>
            <person name="Kim S."/>
        </authorList>
    </citation>
    <scope>NUCLEOTIDE SEQUENCE</scope>
    <source>
        <strain evidence="1">KCTC 12368</strain>
    </source>
</reference>